<reference evidence="1" key="1">
    <citation type="journal article" date="2020" name="Nature">
        <title>Giant virus diversity and host interactions through global metagenomics.</title>
        <authorList>
            <person name="Schulz F."/>
            <person name="Roux S."/>
            <person name="Paez-Espino D."/>
            <person name="Jungbluth S."/>
            <person name="Walsh D.A."/>
            <person name="Denef V.J."/>
            <person name="McMahon K.D."/>
            <person name="Konstantinidis K.T."/>
            <person name="Eloe-Fadrosh E.A."/>
            <person name="Kyrpides N.C."/>
            <person name="Woyke T."/>
        </authorList>
    </citation>
    <scope>NUCLEOTIDE SEQUENCE</scope>
    <source>
        <strain evidence="1">GVMAG-M-3300010158-59</strain>
    </source>
</reference>
<dbReference type="Pfam" id="PF13489">
    <property type="entry name" value="Methyltransf_23"/>
    <property type="match status" value="1"/>
</dbReference>
<evidence type="ECO:0000313" key="1">
    <source>
        <dbReference type="EMBL" id="QHS88709.1"/>
    </source>
</evidence>
<dbReference type="SUPFAM" id="SSF53335">
    <property type="entry name" value="S-adenosyl-L-methionine-dependent methyltransferases"/>
    <property type="match status" value="1"/>
</dbReference>
<dbReference type="EMBL" id="MN739102">
    <property type="protein sequence ID" value="QHS88709.1"/>
    <property type="molecule type" value="Genomic_DNA"/>
</dbReference>
<dbReference type="AlphaFoldDB" id="A0A6C0BAW4"/>
<evidence type="ECO:0008006" key="2">
    <source>
        <dbReference type="Google" id="ProtNLM"/>
    </source>
</evidence>
<sequence length="353" mass="41581">MRNCPICGKLSENLTHIVNINLSLVDDSILNNKLSVKYCNNCTFYFSDSENTQEDYNNYYMTFNNYQQQNYCEDKDLKCRDFICNNINKDQVKTIIDYGAGNGVLANLLQKDFIVETFDIGMEQTDIKYDCLILSHVLEHIYDLDSFINEVSKNIKEDGLLYIEIPNAEFYEEFINICPLQEVNIEHINFFSKYALNKLLINNGFYSINLQDDYFMLKDMKYHVIRGLFKKNNNNKSFEKYLNHGINEIESFKFSNLKQYEKIYVYGCGQFLFKILDKIQENCNIINIIDDNSCYLNKKIKNIEIINYDLFKEKCKDGDTILLTTLIHDEKIKNRLALIDKKINIIDALFSLE</sequence>
<proteinExistence type="predicted"/>
<dbReference type="Gene3D" id="3.40.50.150">
    <property type="entry name" value="Vaccinia Virus protein VP39"/>
    <property type="match status" value="1"/>
</dbReference>
<organism evidence="1">
    <name type="scientific">viral metagenome</name>
    <dbReference type="NCBI Taxonomy" id="1070528"/>
    <lineage>
        <taxon>unclassified sequences</taxon>
        <taxon>metagenomes</taxon>
        <taxon>organismal metagenomes</taxon>
    </lineage>
</organism>
<dbReference type="InterPro" id="IPR029063">
    <property type="entry name" value="SAM-dependent_MTases_sf"/>
</dbReference>
<protein>
    <recommendedName>
        <fullName evidence="2">C-methyltransferase domain-containing protein</fullName>
    </recommendedName>
</protein>
<accession>A0A6C0BAW4</accession>
<name>A0A6C0BAW4_9ZZZZ</name>